<dbReference type="SUPFAM" id="SSF46689">
    <property type="entry name" value="Homeodomain-like"/>
    <property type="match status" value="1"/>
</dbReference>
<evidence type="ECO:0000256" key="2">
    <source>
        <dbReference type="ARBA" id="ARBA00023125"/>
    </source>
</evidence>
<sequence length="210" mass="23555">MTRRAYDIAAKEQRRQTILETAATLFETMGGGLPSVAQIAEAAGLGKGTIYIYYRTKEEIFAALLLESWTPVLALLNQEMVRPNQTLAQRVEGFVTRFVRYVDAHPALLRLDGLSKEVLERNMTRDALIAHKQAFLERLDAASRDLETALGLPSGRGFQLLTRCHALTRGLWQSFGDPIADCATDGRPNPVFAKELYEALLEYWRGALWV</sequence>
<reference evidence="6 7" key="1">
    <citation type="journal article" date="2021" name="Microorganisms">
        <title>Acidisoma silvae sp. nov. and Acidisomacellulosilytica sp. nov., Two Acidophilic Bacteria Isolated from Decaying Wood, Hydrolyzing Cellulose and Producing Poly-3-hydroxybutyrate.</title>
        <authorList>
            <person name="Mieszkin S."/>
            <person name="Pouder E."/>
            <person name="Uroz S."/>
            <person name="Simon-Colin C."/>
            <person name="Alain K."/>
        </authorList>
    </citation>
    <scope>NUCLEOTIDE SEQUENCE [LARGE SCALE GENOMIC DNA]</scope>
    <source>
        <strain evidence="6 7">HW T5.17</strain>
    </source>
</reference>
<evidence type="ECO:0000256" key="1">
    <source>
        <dbReference type="ARBA" id="ARBA00023015"/>
    </source>
</evidence>
<dbReference type="PANTHER" id="PTHR30055">
    <property type="entry name" value="HTH-TYPE TRANSCRIPTIONAL REGULATOR RUTR"/>
    <property type="match status" value="1"/>
</dbReference>
<organism evidence="6 7">
    <name type="scientific">Acidisoma cellulosilyticum</name>
    <dbReference type="NCBI Taxonomy" id="2802395"/>
    <lineage>
        <taxon>Bacteria</taxon>
        <taxon>Pseudomonadati</taxon>
        <taxon>Pseudomonadota</taxon>
        <taxon>Alphaproteobacteria</taxon>
        <taxon>Acetobacterales</taxon>
        <taxon>Acidocellaceae</taxon>
        <taxon>Acidisoma</taxon>
    </lineage>
</organism>
<gene>
    <name evidence="6" type="ORF">ACELLULO517_23960</name>
</gene>
<keyword evidence="3" id="KW-0804">Transcription</keyword>
<name>A0A963Z698_9PROT</name>
<comment type="caution">
    <text evidence="6">The sequence shown here is derived from an EMBL/GenBank/DDBJ whole genome shotgun (WGS) entry which is preliminary data.</text>
</comment>
<proteinExistence type="predicted"/>
<evidence type="ECO:0000256" key="4">
    <source>
        <dbReference type="PROSITE-ProRule" id="PRU00335"/>
    </source>
</evidence>
<protein>
    <submittedName>
        <fullName evidence="6">TetR family transcriptional regulator</fullName>
    </submittedName>
</protein>
<feature type="domain" description="HTH tetR-type" evidence="5">
    <location>
        <begin position="12"/>
        <end position="72"/>
    </location>
</feature>
<evidence type="ECO:0000259" key="5">
    <source>
        <dbReference type="PROSITE" id="PS50977"/>
    </source>
</evidence>
<accession>A0A963Z698</accession>
<dbReference type="EMBL" id="JAESVA010000012">
    <property type="protein sequence ID" value="MCB8883326.1"/>
    <property type="molecule type" value="Genomic_DNA"/>
</dbReference>
<dbReference type="GO" id="GO:0003700">
    <property type="term" value="F:DNA-binding transcription factor activity"/>
    <property type="evidence" value="ECO:0007669"/>
    <property type="project" value="TreeGrafter"/>
</dbReference>
<dbReference type="PROSITE" id="PS50977">
    <property type="entry name" value="HTH_TETR_2"/>
    <property type="match status" value="1"/>
</dbReference>
<dbReference type="Proteomes" id="UP000721844">
    <property type="component" value="Unassembled WGS sequence"/>
</dbReference>
<evidence type="ECO:0000313" key="7">
    <source>
        <dbReference type="Proteomes" id="UP000721844"/>
    </source>
</evidence>
<keyword evidence="2 4" id="KW-0238">DNA-binding</keyword>
<dbReference type="Gene3D" id="1.10.357.10">
    <property type="entry name" value="Tetracycline Repressor, domain 2"/>
    <property type="match status" value="1"/>
</dbReference>
<dbReference type="AlphaFoldDB" id="A0A963Z698"/>
<keyword evidence="1" id="KW-0805">Transcription regulation</keyword>
<dbReference type="PANTHER" id="PTHR30055:SF234">
    <property type="entry name" value="HTH-TYPE TRANSCRIPTIONAL REGULATOR BETI"/>
    <property type="match status" value="1"/>
</dbReference>
<dbReference type="InterPro" id="IPR001647">
    <property type="entry name" value="HTH_TetR"/>
</dbReference>
<feature type="DNA-binding region" description="H-T-H motif" evidence="4">
    <location>
        <begin position="35"/>
        <end position="54"/>
    </location>
</feature>
<dbReference type="Pfam" id="PF00440">
    <property type="entry name" value="TetR_N"/>
    <property type="match status" value="1"/>
</dbReference>
<dbReference type="GO" id="GO:0000976">
    <property type="term" value="F:transcription cis-regulatory region binding"/>
    <property type="evidence" value="ECO:0007669"/>
    <property type="project" value="TreeGrafter"/>
</dbReference>
<dbReference type="PRINTS" id="PR00455">
    <property type="entry name" value="HTHTETR"/>
</dbReference>
<keyword evidence="7" id="KW-1185">Reference proteome</keyword>
<dbReference type="InterPro" id="IPR041483">
    <property type="entry name" value="TetR_C_34"/>
</dbReference>
<dbReference type="Pfam" id="PF17929">
    <property type="entry name" value="TetR_C_34"/>
    <property type="match status" value="1"/>
</dbReference>
<dbReference type="InterPro" id="IPR050109">
    <property type="entry name" value="HTH-type_TetR-like_transc_reg"/>
</dbReference>
<evidence type="ECO:0000256" key="3">
    <source>
        <dbReference type="ARBA" id="ARBA00023163"/>
    </source>
</evidence>
<evidence type="ECO:0000313" key="6">
    <source>
        <dbReference type="EMBL" id="MCB8883326.1"/>
    </source>
</evidence>
<dbReference type="RefSeq" id="WP_227309979.1">
    <property type="nucleotide sequence ID" value="NZ_JAESVA010000012.1"/>
</dbReference>
<dbReference type="InterPro" id="IPR009057">
    <property type="entry name" value="Homeodomain-like_sf"/>
</dbReference>